<gene>
    <name evidence="3" type="ORF">C8261_04715</name>
</gene>
<dbReference type="Pfam" id="PF01841">
    <property type="entry name" value="Transglut_core"/>
    <property type="match status" value="1"/>
</dbReference>
<protein>
    <submittedName>
        <fullName evidence="3">DUF3488 domain-containing protein</fullName>
    </submittedName>
</protein>
<feature type="transmembrane region" description="Helical" evidence="1">
    <location>
        <begin position="126"/>
        <end position="147"/>
    </location>
</feature>
<keyword evidence="1" id="KW-1133">Transmembrane helix</keyword>
<comment type="caution">
    <text evidence="3">The sequence shown here is derived from an EMBL/GenBank/DDBJ whole genome shotgun (WGS) entry which is preliminary data.</text>
</comment>
<dbReference type="Pfam" id="PF11992">
    <property type="entry name" value="TgpA_N"/>
    <property type="match status" value="1"/>
</dbReference>
<dbReference type="PANTHER" id="PTHR42736">
    <property type="entry name" value="PROTEIN-GLUTAMINE GAMMA-GLUTAMYLTRANSFERASE"/>
    <property type="match status" value="1"/>
</dbReference>
<dbReference type="Gene3D" id="3.10.620.30">
    <property type="match status" value="1"/>
</dbReference>
<dbReference type="SMART" id="SM00460">
    <property type="entry name" value="TGc"/>
    <property type="match status" value="1"/>
</dbReference>
<keyword evidence="1" id="KW-0472">Membrane</keyword>
<dbReference type="EMBL" id="PZKC01000003">
    <property type="protein sequence ID" value="PTD97314.1"/>
    <property type="molecule type" value="Genomic_DNA"/>
</dbReference>
<dbReference type="Pfam" id="PF13559">
    <property type="entry name" value="DUF4129"/>
    <property type="match status" value="1"/>
</dbReference>
<organism evidence="3 4">
    <name type="scientific">Pseudothauera lacus</name>
    <dbReference type="NCBI Taxonomy" id="2136175"/>
    <lineage>
        <taxon>Bacteria</taxon>
        <taxon>Pseudomonadati</taxon>
        <taxon>Pseudomonadota</taxon>
        <taxon>Betaproteobacteria</taxon>
        <taxon>Rhodocyclales</taxon>
        <taxon>Zoogloeaceae</taxon>
        <taxon>Pseudothauera</taxon>
    </lineage>
</organism>
<name>A0A2T4IHR5_9RHOO</name>
<accession>A0A2T4IHR5</accession>
<dbReference type="InterPro" id="IPR002931">
    <property type="entry name" value="Transglutaminase-like"/>
</dbReference>
<feature type="transmembrane region" description="Helical" evidence="1">
    <location>
        <begin position="57"/>
        <end position="74"/>
    </location>
</feature>
<dbReference type="OrthoDB" id="9804872at2"/>
<dbReference type="InterPro" id="IPR025403">
    <property type="entry name" value="TgpA-like_C"/>
</dbReference>
<feature type="transmembrane region" description="Helical" evidence="1">
    <location>
        <begin position="159"/>
        <end position="177"/>
    </location>
</feature>
<evidence type="ECO:0000313" key="3">
    <source>
        <dbReference type="EMBL" id="PTD97314.1"/>
    </source>
</evidence>
<dbReference type="PANTHER" id="PTHR42736:SF1">
    <property type="entry name" value="PROTEIN-GLUTAMINE GAMMA-GLUTAMYLTRANSFERASE"/>
    <property type="match status" value="1"/>
</dbReference>
<proteinExistence type="predicted"/>
<evidence type="ECO:0000259" key="2">
    <source>
        <dbReference type="SMART" id="SM00460"/>
    </source>
</evidence>
<sequence>MRAELQRDTRHWLIATACLTVAPHTLWLPSWLSALCAILLGATLWQAARARRALPRMLLLFIALAAAAAIKLHFGHFFGKDPGIALLAALLCLKLLESRSSRDARAVILLAFFLQLGLFLNDQTLAIAALALCGTLAATVTLQSLHLGAQPVRVRLRSGAMLLAQALPLMVVLFIFFPRIPGPLWGLPADAHSGLSGLSDTMAPGSISELILSEAIAFRAAFDGPLPPPEERYWRGPVLSEFDGRSWREARFSTAAQPPYVAAGPAYRYRLTLEPHNRHWLLALDYTDQAPPGSRYASDYKLLSTRPLRERIRIDLQARPQTRPGAQEDAAVLAAARRLPSTGNPRARALAAQFAAPGATPAEILQRTLEHFRDARYVYTLNPPLAAADSVDDFLFDSRAGFCEHFSSAFVFTLRAAGLAARVVTGYQGGELNPVDGVLVVRQSHAHAWAEVWLPGEGWRRVDPTALAAPARISTGLAEALPAGTVLPLLMRAEFSWLRQIRQRWEAASNHWNQWVLGYDRERQHELLQRFGIGDTGWQRLALLMSAGIALLVVALLAWAYARPRRGDALDRAWAALCAKGAGRGHRRQAWEGPLDYGRRLAGACPAQAQEVHAIATEYARLRYRPPADGDAVRALAQRIRRLKLQ</sequence>
<dbReference type="InterPro" id="IPR021878">
    <property type="entry name" value="TgpA_N"/>
</dbReference>
<reference evidence="3 4" key="1">
    <citation type="submission" date="2018-03" db="EMBL/GenBank/DDBJ databases">
        <authorList>
            <person name="Keele B.F."/>
        </authorList>
    </citation>
    <scope>NUCLEOTIDE SEQUENCE [LARGE SCALE GENOMIC DNA]</scope>
    <source>
        <strain evidence="3 4">D20</strain>
    </source>
</reference>
<dbReference type="RefSeq" id="WP_107492514.1">
    <property type="nucleotide sequence ID" value="NZ_PZKC01000003.1"/>
</dbReference>
<keyword evidence="4" id="KW-1185">Reference proteome</keyword>
<dbReference type="AlphaFoldDB" id="A0A2T4IHR5"/>
<dbReference type="InterPro" id="IPR052901">
    <property type="entry name" value="Bact_TGase-like"/>
</dbReference>
<evidence type="ECO:0000256" key="1">
    <source>
        <dbReference type="SAM" id="Phobius"/>
    </source>
</evidence>
<reference evidence="3 4" key="2">
    <citation type="submission" date="2018-04" db="EMBL/GenBank/DDBJ databases">
        <title>Thauera lacus sp. nov., isolated from an saline lake in Inner Mongolia, China.</title>
        <authorList>
            <person name="Liang Q.-Y."/>
        </authorList>
    </citation>
    <scope>NUCLEOTIDE SEQUENCE [LARGE SCALE GENOMIC DNA]</scope>
    <source>
        <strain evidence="3 4">D20</strain>
    </source>
</reference>
<keyword evidence="1" id="KW-0812">Transmembrane</keyword>
<dbReference type="SUPFAM" id="SSF54001">
    <property type="entry name" value="Cysteine proteinases"/>
    <property type="match status" value="1"/>
</dbReference>
<dbReference type="Proteomes" id="UP000241193">
    <property type="component" value="Unassembled WGS sequence"/>
</dbReference>
<feature type="transmembrane region" description="Helical" evidence="1">
    <location>
        <begin position="541"/>
        <end position="562"/>
    </location>
</feature>
<feature type="domain" description="Transglutaminase-like" evidence="2">
    <location>
        <begin position="395"/>
        <end position="466"/>
    </location>
</feature>
<evidence type="ECO:0000313" key="4">
    <source>
        <dbReference type="Proteomes" id="UP000241193"/>
    </source>
</evidence>
<dbReference type="InterPro" id="IPR038765">
    <property type="entry name" value="Papain-like_cys_pep_sf"/>
</dbReference>